<evidence type="ECO:0008006" key="3">
    <source>
        <dbReference type="Google" id="ProtNLM"/>
    </source>
</evidence>
<proteinExistence type="predicted"/>
<dbReference type="Gene3D" id="3.40.30.10">
    <property type="entry name" value="Glutaredoxin"/>
    <property type="match status" value="1"/>
</dbReference>
<accession>A0ABM9PR78</accession>
<comment type="caution">
    <text evidence="1">The sequence shown here is derived from an EMBL/GenBank/DDBJ whole genome shotgun (WGS) entry which is preliminary data.</text>
</comment>
<protein>
    <recommendedName>
        <fullName evidence="3">Thioredoxin domain-containing protein</fullName>
    </recommendedName>
</protein>
<organism evidence="1 2">
    <name type="scientific">Tenacibaculum vairaonense</name>
    <dbReference type="NCBI Taxonomy" id="3137860"/>
    <lineage>
        <taxon>Bacteria</taxon>
        <taxon>Pseudomonadati</taxon>
        <taxon>Bacteroidota</taxon>
        <taxon>Flavobacteriia</taxon>
        <taxon>Flavobacteriales</taxon>
        <taxon>Flavobacteriaceae</taxon>
        <taxon>Tenacibaculum</taxon>
    </lineage>
</organism>
<sequence>MNRILAAFILMVSITLIGCGDNATKIKPTCFGGKIINPKGKYVTLSNNKDFTDTIYLKNDNTFFAKYKSIKKGLYYFEHGPEYQFIYLEPNDSLLLRLNTWDFDESLVYTGKNAERNNLLIEAFLEHEQDDKVFSKSYYSSESVFVAKIDSLLLVKEEVLKNYVNKYADNSKEFLSILDIALKYPVYTKLERFSIKNIIKNDSLKLSDSYFDYRKKLKLKRDSLIFYGSYYRYVLEKIYNDAFLKGYSEESEDFVVQLLHNIDEEIEDEATKNKVLYRTIRHHFNKRVKGNLSNKAFFTFFKLNTSIEDKKNIQRLINDIKQVENNKKMMDFKLEAPTGNWVDASKIIRNKKSIIYFKDPKAKSSDWIASRFNYLVKKYPDINFVYVNPKTKGSCFTKKIPIKYQYKLPENSLAYNFLTSKFSRLIIVDKDNVVQNGYSNLSAYDIEEQLKELQKN</sequence>
<keyword evidence="2" id="KW-1185">Reference proteome</keyword>
<name>A0ABM9PR78_9FLAO</name>
<dbReference type="EMBL" id="CAXJRC010000044">
    <property type="protein sequence ID" value="CAL2108296.1"/>
    <property type="molecule type" value="Genomic_DNA"/>
</dbReference>
<dbReference type="RefSeq" id="WP_348739880.1">
    <property type="nucleotide sequence ID" value="NZ_CAXJRC010000044.1"/>
</dbReference>
<reference evidence="1 2" key="1">
    <citation type="submission" date="2024-05" db="EMBL/GenBank/DDBJ databases">
        <authorList>
            <person name="Duchaud E."/>
        </authorList>
    </citation>
    <scope>NUCLEOTIDE SEQUENCE [LARGE SCALE GENOMIC DNA]</scope>
    <source>
        <strain evidence="1">Ena-SAMPLE-TAB-13-05-2024-13:56:06:370-140305</strain>
    </source>
</reference>
<dbReference type="Proteomes" id="UP001497602">
    <property type="component" value="Unassembled WGS sequence"/>
</dbReference>
<dbReference type="PROSITE" id="PS51257">
    <property type="entry name" value="PROKAR_LIPOPROTEIN"/>
    <property type="match status" value="1"/>
</dbReference>
<gene>
    <name evidence="1" type="ORF">T190115A13A_70069</name>
</gene>
<evidence type="ECO:0000313" key="1">
    <source>
        <dbReference type="EMBL" id="CAL2108296.1"/>
    </source>
</evidence>
<evidence type="ECO:0000313" key="2">
    <source>
        <dbReference type="Proteomes" id="UP001497602"/>
    </source>
</evidence>